<dbReference type="Pfam" id="PF01661">
    <property type="entry name" value="Macro"/>
    <property type="match status" value="1"/>
</dbReference>
<comment type="catalytic activity">
    <reaction evidence="4">
        <text>ADP-alpha-D-ribose 1''-phosphate + H2O = ADP-D-ribose + phosphate</text>
        <dbReference type="Rhea" id="RHEA:25029"/>
        <dbReference type="ChEBI" id="CHEBI:15377"/>
        <dbReference type="ChEBI" id="CHEBI:43474"/>
        <dbReference type="ChEBI" id="CHEBI:57967"/>
        <dbReference type="ChEBI" id="CHEBI:58753"/>
        <dbReference type="EC" id="3.1.3.84"/>
    </reaction>
</comment>
<evidence type="ECO:0000313" key="6">
    <source>
        <dbReference type="EMBL" id="RKP32087.1"/>
    </source>
</evidence>
<keyword evidence="7" id="KW-1185">Reference proteome</keyword>
<dbReference type="CDD" id="cd02901">
    <property type="entry name" value="Macro_Poa1p-like"/>
    <property type="match status" value="1"/>
</dbReference>
<feature type="domain" description="Macro" evidence="5">
    <location>
        <begin position="1"/>
        <end position="159"/>
    </location>
</feature>
<dbReference type="EMBL" id="ML004434">
    <property type="protein sequence ID" value="RKP32087.1"/>
    <property type="molecule type" value="Genomic_DNA"/>
</dbReference>
<dbReference type="PANTHER" id="PTHR12521">
    <property type="entry name" value="PROTEIN C6ORF130"/>
    <property type="match status" value="1"/>
</dbReference>
<dbReference type="AlphaFoldDB" id="A0A4P9ZG74"/>
<dbReference type="SMART" id="SM00506">
    <property type="entry name" value="A1pp"/>
    <property type="match status" value="1"/>
</dbReference>
<dbReference type="InterPro" id="IPR043472">
    <property type="entry name" value="Macro_dom-like"/>
</dbReference>
<dbReference type="PROSITE" id="PS51154">
    <property type="entry name" value="MACRO"/>
    <property type="match status" value="1"/>
</dbReference>
<dbReference type="InterPro" id="IPR050892">
    <property type="entry name" value="ADP-ribose_metab_enzymes"/>
</dbReference>
<evidence type="ECO:0000259" key="5">
    <source>
        <dbReference type="PROSITE" id="PS51154"/>
    </source>
</evidence>
<evidence type="ECO:0000256" key="1">
    <source>
        <dbReference type="ARBA" id="ARBA00006575"/>
    </source>
</evidence>
<dbReference type="PANTHER" id="PTHR12521:SF0">
    <property type="entry name" value="ADP-RIBOSE GLYCOHYDROLASE OARD1"/>
    <property type="match status" value="1"/>
</dbReference>
<proteinExistence type="inferred from homology"/>
<dbReference type="Gene3D" id="3.40.220.10">
    <property type="entry name" value="Leucine Aminopeptidase, subunit E, domain 1"/>
    <property type="match status" value="1"/>
</dbReference>
<accession>A0A4P9ZG74</accession>
<comment type="similarity">
    <text evidence="1">Belongs to the POA1 family.</text>
</comment>
<dbReference type="SUPFAM" id="SSF52949">
    <property type="entry name" value="Macro domain-like"/>
    <property type="match status" value="1"/>
</dbReference>
<dbReference type="EC" id="3.1.3.84" evidence="2"/>
<dbReference type="Proteomes" id="UP000268321">
    <property type="component" value="Unassembled WGS sequence"/>
</dbReference>
<name>A0A4P9ZG74_9ASCO</name>
<evidence type="ECO:0000313" key="7">
    <source>
        <dbReference type="Proteomes" id="UP000268321"/>
    </source>
</evidence>
<dbReference type="GO" id="GO:0140291">
    <property type="term" value="P:peptidyl-glutamate ADP-deribosylation"/>
    <property type="evidence" value="ECO:0007669"/>
    <property type="project" value="TreeGrafter"/>
</dbReference>
<reference evidence="7" key="1">
    <citation type="journal article" date="2018" name="Nat. Microbiol.">
        <title>Leveraging single-cell genomics to expand the fungal tree of life.</title>
        <authorList>
            <person name="Ahrendt S.R."/>
            <person name="Quandt C.A."/>
            <person name="Ciobanu D."/>
            <person name="Clum A."/>
            <person name="Salamov A."/>
            <person name="Andreopoulos B."/>
            <person name="Cheng J.F."/>
            <person name="Woyke T."/>
            <person name="Pelin A."/>
            <person name="Henrissat B."/>
            <person name="Reynolds N.K."/>
            <person name="Benny G.L."/>
            <person name="Smith M.E."/>
            <person name="James T.Y."/>
            <person name="Grigoriev I.V."/>
        </authorList>
    </citation>
    <scope>NUCLEOTIDE SEQUENCE [LARGE SCALE GENOMIC DNA]</scope>
    <source>
        <strain evidence="7">Baker2002</strain>
    </source>
</reference>
<evidence type="ECO:0000256" key="2">
    <source>
        <dbReference type="ARBA" id="ARBA00012983"/>
    </source>
</evidence>
<dbReference type="OrthoDB" id="2155246at2759"/>
<evidence type="ECO:0000256" key="4">
    <source>
        <dbReference type="ARBA" id="ARBA00034427"/>
    </source>
</evidence>
<gene>
    <name evidence="6" type="ORF">METBISCDRAFT_26037</name>
</gene>
<protein>
    <recommendedName>
        <fullName evidence="3">ADP-ribose 1''-phosphate phosphatase</fullName>
        <ecNumber evidence="2">3.1.3.84</ecNumber>
    </recommendedName>
</protein>
<sequence length="159" mass="17657">MTALEYIKGDLFQAGSGRLKPSILAHACNPFGKWSAGVACTFRSKCPQAYALYVNHCNNNSDLLGTCFLVNPHNGKPIVACLFTNDFKQRPDRIVEYTESAIRDLATQLASMNVERDADGLPVVHMPRINSGLFRVPWEHSEEVLLQCPSLAFRVYVLG</sequence>
<dbReference type="InterPro" id="IPR002589">
    <property type="entry name" value="Macro_dom"/>
</dbReference>
<evidence type="ECO:0000256" key="3">
    <source>
        <dbReference type="ARBA" id="ARBA00019744"/>
    </source>
</evidence>
<organism evidence="6 7">
    <name type="scientific">Metschnikowia bicuspidata</name>
    <dbReference type="NCBI Taxonomy" id="27322"/>
    <lineage>
        <taxon>Eukaryota</taxon>
        <taxon>Fungi</taxon>
        <taxon>Dikarya</taxon>
        <taxon>Ascomycota</taxon>
        <taxon>Saccharomycotina</taxon>
        <taxon>Pichiomycetes</taxon>
        <taxon>Metschnikowiaceae</taxon>
        <taxon>Metschnikowia</taxon>
    </lineage>
</organism>